<dbReference type="InterPro" id="IPR014543">
    <property type="entry name" value="UCP028291"/>
</dbReference>
<dbReference type="AlphaFoldDB" id="A0A3S0AV79"/>
<feature type="compositionally biased region" description="Polar residues" evidence="1">
    <location>
        <begin position="103"/>
        <end position="113"/>
    </location>
</feature>
<keyword evidence="3" id="KW-1185">Reference proteome</keyword>
<accession>A0A3S0AV79</accession>
<dbReference type="Proteomes" id="UP000274907">
    <property type="component" value="Unassembled WGS sequence"/>
</dbReference>
<protein>
    <submittedName>
        <fullName evidence="2">DUF2218 domain-containing protein</fullName>
    </submittedName>
</protein>
<dbReference type="RefSeq" id="WP_126121551.1">
    <property type="nucleotide sequence ID" value="NZ_RXHJ01000016.1"/>
</dbReference>
<proteinExistence type="predicted"/>
<evidence type="ECO:0000313" key="2">
    <source>
        <dbReference type="EMBL" id="RSZ61765.1"/>
    </source>
</evidence>
<evidence type="ECO:0000256" key="1">
    <source>
        <dbReference type="SAM" id="MobiDB-lite"/>
    </source>
</evidence>
<dbReference type="EMBL" id="RXHJ01000016">
    <property type="protein sequence ID" value="RSZ61765.1"/>
    <property type="molecule type" value="Genomic_DNA"/>
</dbReference>
<dbReference type="Gene3D" id="3.30.310.50">
    <property type="entry name" value="Alpha-D-phosphohexomutase, C-terminal domain"/>
    <property type="match status" value="1"/>
</dbReference>
<reference evidence="2 3" key="1">
    <citation type="submission" date="2018-12" db="EMBL/GenBank/DDBJ databases">
        <title>YIM 101343 draft genome.</title>
        <authorList>
            <person name="Chen X."/>
        </authorList>
    </citation>
    <scope>NUCLEOTIDE SEQUENCE [LARGE SCALE GENOMIC DNA]</scope>
    <source>
        <strain evidence="2 3">YIM 101343</strain>
    </source>
</reference>
<feature type="region of interest" description="Disordered" evidence="1">
    <location>
        <begin position="103"/>
        <end position="126"/>
    </location>
</feature>
<dbReference type="OrthoDB" id="9806511at2"/>
<name>A0A3S0AV79_9CORY</name>
<organism evidence="2 3">
    <name type="scientific">Corynebacterium hylobatis</name>
    <dbReference type="NCBI Taxonomy" id="1859290"/>
    <lineage>
        <taxon>Bacteria</taxon>
        <taxon>Bacillati</taxon>
        <taxon>Actinomycetota</taxon>
        <taxon>Actinomycetes</taxon>
        <taxon>Mycobacteriales</taxon>
        <taxon>Corynebacteriaceae</taxon>
        <taxon>Corynebacterium</taxon>
    </lineage>
</organism>
<gene>
    <name evidence="2" type="ORF">EAH68_11845</name>
</gene>
<sequence length="126" mass="13611">MTTESTAHVITDRPGRYGKQLTSHLGRRLQSSWDAEAEHGQITFGGEEFSGGLVGEVTLTAAEGTLLLELTTEEQHVEQIESVVGRHLVGFGKKDELNVSFERSNGTAGTSYTAADAPGPKPREER</sequence>
<dbReference type="Pfam" id="PF09981">
    <property type="entry name" value="DUF2218"/>
    <property type="match status" value="1"/>
</dbReference>
<comment type="caution">
    <text evidence="2">The sequence shown here is derived from an EMBL/GenBank/DDBJ whole genome shotgun (WGS) entry which is preliminary data.</text>
</comment>
<evidence type="ECO:0000313" key="3">
    <source>
        <dbReference type="Proteomes" id="UP000274907"/>
    </source>
</evidence>